<comment type="caution">
    <text evidence="3">The sequence shown here is derived from an EMBL/GenBank/DDBJ whole genome shotgun (WGS) entry which is preliminary data.</text>
</comment>
<dbReference type="PROSITE" id="PS51208">
    <property type="entry name" value="AUTOTRANSPORTER"/>
    <property type="match status" value="1"/>
</dbReference>
<dbReference type="InterPro" id="IPR006315">
    <property type="entry name" value="OM_autotransptr_brl_dom"/>
</dbReference>
<feature type="signal peptide" evidence="1">
    <location>
        <begin position="1"/>
        <end position="31"/>
    </location>
</feature>
<keyword evidence="4" id="KW-1185">Reference proteome</keyword>
<dbReference type="Gene3D" id="2.40.128.130">
    <property type="entry name" value="Autotransporter beta-domain"/>
    <property type="match status" value="1"/>
</dbReference>
<evidence type="ECO:0000256" key="1">
    <source>
        <dbReference type="SAM" id="SignalP"/>
    </source>
</evidence>
<evidence type="ECO:0000259" key="2">
    <source>
        <dbReference type="PROSITE" id="PS51208"/>
    </source>
</evidence>
<dbReference type="InterPro" id="IPR036709">
    <property type="entry name" value="Autotransporte_beta_dom_sf"/>
</dbReference>
<gene>
    <name evidence="3" type="ORF">HMPREF7215_1528</name>
</gene>
<feature type="domain" description="Autotransporter" evidence="2">
    <location>
        <begin position="57"/>
        <end position="331"/>
    </location>
</feature>
<feature type="chain" id="PRO_5046966459" evidence="1">
    <location>
        <begin position="32"/>
        <end position="331"/>
    </location>
</feature>
<keyword evidence="1" id="KW-0732">Signal</keyword>
<dbReference type="SUPFAM" id="SSF103515">
    <property type="entry name" value="Autotransporter"/>
    <property type="match status" value="1"/>
</dbReference>
<proteinExistence type="predicted"/>
<dbReference type="NCBIfam" id="TIGR01414">
    <property type="entry name" value="autotrans_barl"/>
    <property type="match status" value="1"/>
</dbReference>
<dbReference type="Pfam" id="PF03797">
    <property type="entry name" value="Autotransporter"/>
    <property type="match status" value="1"/>
</dbReference>
<dbReference type="GeneID" id="90985043"/>
<protein>
    <submittedName>
        <fullName evidence="3">Autotransporter beta-domain protein</fullName>
    </submittedName>
</protein>
<dbReference type="SMART" id="SM00869">
    <property type="entry name" value="Autotransporter"/>
    <property type="match status" value="1"/>
</dbReference>
<dbReference type="EMBL" id="ADFP01000039">
    <property type="protein sequence ID" value="EFB91443.1"/>
    <property type="molecule type" value="Genomic_DNA"/>
</dbReference>
<name>A0ABM9ZWU9_9BACT</name>
<organism evidence="3 4">
    <name type="scientific">Pyramidobacter piscolens W5455</name>
    <dbReference type="NCBI Taxonomy" id="352165"/>
    <lineage>
        <taxon>Bacteria</taxon>
        <taxon>Thermotogati</taxon>
        <taxon>Synergistota</taxon>
        <taxon>Synergistia</taxon>
        <taxon>Synergistales</taxon>
        <taxon>Dethiosulfovibrionaceae</taxon>
        <taxon>Pyramidobacter</taxon>
    </lineage>
</organism>
<sequence length="331" mass="35913">MKKSSSPGNRLARFLLAAVLAPLLLALPAAARPEAEAGTQKRSAALLAAEGLWSVRHRSQTGSAWLRAWFHGGSLDSRPGMPDITLRGSGIVAGFDRRIGRGTDAGLAFAAARMKMRGRGALNGTDSDSASLGASLYAVRHAGTSTILADAGLDWQSADVTAAAAGRIFRVDDAKSRMFRGGVQIFWNLPRRGALSVSPFAGLRWRRLEQKEFAAGGLLFEIDDAAQWTIPVGLRFEWRCPPTRHGWCFQPSLSVAYERVTGDRGLTIRQRLPSGRELAHYDTSPLDRALFRLTAGLEARRRNLSVALGLGGRIGRHQRSLSGSFAPRWDM</sequence>
<dbReference type="Proteomes" id="UP000006462">
    <property type="component" value="Unassembled WGS sequence"/>
</dbReference>
<reference evidence="3 4" key="1">
    <citation type="submission" date="2009-12" db="EMBL/GenBank/DDBJ databases">
        <authorList>
            <person name="Shrivastava S."/>
            <person name="Madupu R."/>
            <person name="Durkin A.S."/>
            <person name="Torralba M."/>
            <person name="Methe B."/>
            <person name="Sutton G.G."/>
            <person name="Strausberg R.L."/>
            <person name="Nelson K.E."/>
        </authorList>
    </citation>
    <scope>NUCLEOTIDE SEQUENCE [LARGE SCALE GENOMIC DNA]</scope>
    <source>
        <strain evidence="3 4">W5455</strain>
    </source>
</reference>
<accession>A0ABM9ZWU9</accession>
<dbReference type="RefSeq" id="WP_009164064.1">
    <property type="nucleotide sequence ID" value="NZ_ADFP01000039.1"/>
</dbReference>
<dbReference type="InterPro" id="IPR005546">
    <property type="entry name" value="Autotransporte_beta"/>
</dbReference>
<evidence type="ECO:0000313" key="4">
    <source>
        <dbReference type="Proteomes" id="UP000006462"/>
    </source>
</evidence>
<evidence type="ECO:0000313" key="3">
    <source>
        <dbReference type="EMBL" id="EFB91443.1"/>
    </source>
</evidence>